<organism evidence="2 3">
    <name type="scientific">BD1-7 clade bacterium</name>
    <dbReference type="NCBI Taxonomy" id="2029982"/>
    <lineage>
        <taxon>Bacteria</taxon>
        <taxon>Pseudomonadati</taxon>
        <taxon>Pseudomonadota</taxon>
        <taxon>Gammaproteobacteria</taxon>
        <taxon>Cellvibrionales</taxon>
        <taxon>Spongiibacteraceae</taxon>
        <taxon>BD1-7 clade</taxon>
    </lineage>
</organism>
<dbReference type="Gene3D" id="3.40.390.10">
    <property type="entry name" value="Collagenase (Catalytic Domain)"/>
    <property type="match status" value="1"/>
</dbReference>
<dbReference type="PANTHER" id="PTHR11905:SF159">
    <property type="entry name" value="ADAM METALLOPROTEASE"/>
    <property type="match status" value="1"/>
</dbReference>
<dbReference type="GO" id="GO:0006509">
    <property type="term" value="P:membrane protein ectodomain proteolysis"/>
    <property type="evidence" value="ECO:0007669"/>
    <property type="project" value="TreeGrafter"/>
</dbReference>
<dbReference type="Proteomes" id="UP000441399">
    <property type="component" value="Unassembled WGS sequence"/>
</dbReference>
<name>A0A5S9R0Y2_9GAMM</name>
<reference evidence="2 3" key="1">
    <citation type="submission" date="2019-11" db="EMBL/GenBank/DDBJ databases">
        <authorList>
            <person name="Holert J."/>
        </authorList>
    </citation>
    <scope>NUCLEOTIDE SEQUENCE [LARGE SCALE GENOMIC DNA]</scope>
    <source>
        <strain evidence="2">SB11_3</strain>
    </source>
</reference>
<sequence length="468" mass="51102">MTLKLPLIFTSLLTISACIPETPEPTPNPTTTPVPRLQKLDAAGSVLADQSLAWNNAGSEATNDQWSCVRDNDSGLVWEVKKPNSDGFRQNNSYFMNTTAVSQRGTDWDPITDGGATCTTPPLNANPNAYCDTDAYIAEINGLSFCGYTDWRLPNENAHIAHSLNEASEFLSIIDCVDFDNCNGPNAMNTDYFPNLLTGFELYWSNNGVGNRNAWLLRLDINPAKYAVAPKESFGLIRLVRGNNLTASLPDYDANDYLDDTTSKIMETAIIIDSAMWDLLGQDEAALRAFLHADVLEANKRLATLTPTIGVHVSEVRVHCTDPYTITVDGDDQVSVTSMHNSFSTWAQANVSRDKVALYSGQESDTAFVRGIASLQGQQSTLTAGPDSDFFLAHMLGHNLGIPHDGEDNICNTSNFVMTDSLNPQSNFSTCSQTNFTNYLSVTGVDYDNTPGPDFFEDSVSVNYLGCP</sequence>
<dbReference type="OrthoDB" id="9805202at2"/>
<accession>A0A5S9R0Y2</accession>
<dbReference type="PROSITE" id="PS51257">
    <property type="entry name" value="PROKAR_LIPOPROTEIN"/>
    <property type="match status" value="1"/>
</dbReference>
<protein>
    <recommendedName>
        <fullName evidence="1">Peptidase M12B domain-containing protein</fullName>
    </recommendedName>
</protein>
<proteinExistence type="predicted"/>
<feature type="domain" description="Peptidase M12B" evidence="1">
    <location>
        <begin position="264"/>
        <end position="441"/>
    </location>
</feature>
<evidence type="ECO:0000313" key="3">
    <source>
        <dbReference type="Proteomes" id="UP000441399"/>
    </source>
</evidence>
<dbReference type="AlphaFoldDB" id="A0A5S9R0Y2"/>
<dbReference type="EMBL" id="CACSIO010000061">
    <property type="protein sequence ID" value="CAA0125299.1"/>
    <property type="molecule type" value="Genomic_DNA"/>
</dbReference>
<dbReference type="GO" id="GO:0004222">
    <property type="term" value="F:metalloendopeptidase activity"/>
    <property type="evidence" value="ECO:0007669"/>
    <property type="project" value="InterPro"/>
</dbReference>
<dbReference type="InterPro" id="IPR024079">
    <property type="entry name" value="MetalloPept_cat_dom_sf"/>
</dbReference>
<dbReference type="InterPro" id="IPR011460">
    <property type="entry name" value="Lcl_C"/>
</dbReference>
<dbReference type="PROSITE" id="PS50215">
    <property type="entry name" value="ADAM_MEPRO"/>
    <property type="match status" value="1"/>
</dbReference>
<gene>
    <name evidence="2" type="ORF">OPDIPICF_03431</name>
</gene>
<dbReference type="Pfam" id="PF07603">
    <property type="entry name" value="Lcl_C"/>
    <property type="match status" value="1"/>
</dbReference>
<dbReference type="Pfam" id="PF01421">
    <property type="entry name" value="Reprolysin"/>
    <property type="match status" value="1"/>
</dbReference>
<evidence type="ECO:0000313" key="2">
    <source>
        <dbReference type="EMBL" id="CAA0125299.1"/>
    </source>
</evidence>
<dbReference type="SUPFAM" id="SSF55486">
    <property type="entry name" value="Metalloproteases ('zincins'), catalytic domain"/>
    <property type="match status" value="1"/>
</dbReference>
<dbReference type="InterPro" id="IPR001590">
    <property type="entry name" value="Peptidase_M12B"/>
</dbReference>
<dbReference type="PANTHER" id="PTHR11905">
    <property type="entry name" value="ADAM A DISINTEGRIN AND METALLOPROTEASE DOMAIN"/>
    <property type="match status" value="1"/>
</dbReference>
<keyword evidence="3" id="KW-1185">Reference proteome</keyword>
<evidence type="ECO:0000259" key="1">
    <source>
        <dbReference type="PROSITE" id="PS50215"/>
    </source>
</evidence>